<dbReference type="EMBL" id="CATNWA010002699">
    <property type="protein sequence ID" value="CAI9543571.1"/>
    <property type="molecule type" value="Genomic_DNA"/>
</dbReference>
<feature type="region of interest" description="Disordered" evidence="1">
    <location>
        <begin position="49"/>
        <end position="94"/>
    </location>
</feature>
<evidence type="ECO:0000313" key="3">
    <source>
        <dbReference type="Proteomes" id="UP001162483"/>
    </source>
</evidence>
<gene>
    <name evidence="2" type="ORF">SPARVUS_LOCUS2306667</name>
</gene>
<accession>A0ABN9B7T8</accession>
<dbReference type="Proteomes" id="UP001162483">
    <property type="component" value="Unassembled WGS sequence"/>
</dbReference>
<reference evidence="2" key="1">
    <citation type="submission" date="2023-05" db="EMBL/GenBank/DDBJ databases">
        <authorList>
            <person name="Stuckert A."/>
        </authorList>
    </citation>
    <scope>NUCLEOTIDE SEQUENCE</scope>
</reference>
<proteinExistence type="predicted"/>
<name>A0ABN9B7T8_9NEOB</name>
<evidence type="ECO:0000313" key="2">
    <source>
        <dbReference type="EMBL" id="CAI9543571.1"/>
    </source>
</evidence>
<organism evidence="2 3">
    <name type="scientific">Staurois parvus</name>
    <dbReference type="NCBI Taxonomy" id="386267"/>
    <lineage>
        <taxon>Eukaryota</taxon>
        <taxon>Metazoa</taxon>
        <taxon>Chordata</taxon>
        <taxon>Craniata</taxon>
        <taxon>Vertebrata</taxon>
        <taxon>Euteleostomi</taxon>
        <taxon>Amphibia</taxon>
        <taxon>Batrachia</taxon>
        <taxon>Anura</taxon>
        <taxon>Neobatrachia</taxon>
        <taxon>Ranoidea</taxon>
        <taxon>Ranidae</taxon>
        <taxon>Staurois</taxon>
    </lineage>
</organism>
<feature type="compositionally biased region" description="Low complexity" evidence="1">
    <location>
        <begin position="55"/>
        <end position="68"/>
    </location>
</feature>
<protein>
    <submittedName>
        <fullName evidence="2">Uncharacterized protein</fullName>
    </submittedName>
</protein>
<comment type="caution">
    <text evidence="2">The sequence shown here is derived from an EMBL/GenBank/DDBJ whole genome shotgun (WGS) entry which is preliminary data.</text>
</comment>
<sequence length="104" mass="10587">MPDPFLGLCQWRLKSHSMDISSSCHCEVPIASSSCSSCGADCCGQRSTTPCPDVSSSAGGATAGSSSAEKSIISPVSGTGVWDRGSPSPVRGTQKMLAVLGRVH</sequence>
<evidence type="ECO:0000256" key="1">
    <source>
        <dbReference type="SAM" id="MobiDB-lite"/>
    </source>
</evidence>
<keyword evidence="3" id="KW-1185">Reference proteome</keyword>